<dbReference type="EMBL" id="AMPO01000011">
    <property type="protein sequence ID" value="EKF84959.1"/>
    <property type="molecule type" value="Genomic_DNA"/>
</dbReference>
<protein>
    <submittedName>
        <fullName evidence="1">Uncharacterized protein</fullName>
    </submittedName>
</protein>
<evidence type="ECO:0000313" key="1">
    <source>
        <dbReference type="EMBL" id="EKF84959.1"/>
    </source>
</evidence>
<comment type="caution">
    <text evidence="1">The sequence shown here is derived from an EMBL/GenBank/DDBJ whole genome shotgun (WGS) entry which is preliminary data.</text>
</comment>
<proteinExistence type="predicted"/>
<sequence>MKWSLVAIVILVVIVGYTVVAVASGPFTPLGRMSFVKVANPDFYPGHPHSELLVKYAEERNSNCALICHFAGSSNYRSYQDGNVFIIELALIDTQGTGAADPINYWDSVKLALFGAPEGRYKYKSDGLVFDTYDEAMNHVNTLAREHNQSGPLPIAWHGNARQGNAILIQGCGFPLYFQVMQKTYGMVPAYLCMFYGMVFPYMNTPYRNFELGHATELQSLYNEGELDYT</sequence>
<name>K2R9G0_METFP</name>
<gene>
    <name evidence="1" type="ORF">A994_11197</name>
</gene>
<dbReference type="RefSeq" id="WP_004031719.1">
    <property type="nucleotide sequence ID" value="NZ_AMPO01000011.1"/>
</dbReference>
<dbReference type="PATRIC" id="fig|1204725.3.peg.2249"/>
<keyword evidence="2" id="KW-1185">Reference proteome</keyword>
<evidence type="ECO:0000313" key="2">
    <source>
        <dbReference type="Proteomes" id="UP000007360"/>
    </source>
</evidence>
<dbReference type="OrthoDB" id="80401at2157"/>
<reference evidence="1 2" key="1">
    <citation type="journal article" date="2012" name="J. Bacteriol.">
        <title>Draft genome sequence of Methanobacterium formicicum DSM 3637, an archaebacterium isolated from the methane producer amoeba Pelomyxa palustris.</title>
        <authorList>
            <person name="Gutierrez G."/>
        </authorList>
    </citation>
    <scope>NUCLEOTIDE SEQUENCE [LARGE SCALE GENOMIC DNA]</scope>
    <source>
        <strain evidence="2">DSM 3637 / PP1</strain>
    </source>
</reference>
<dbReference type="Proteomes" id="UP000007360">
    <property type="component" value="Unassembled WGS sequence"/>
</dbReference>
<dbReference type="AlphaFoldDB" id="K2R9G0"/>
<accession>K2R9G0</accession>
<organism evidence="1 2">
    <name type="scientific">Methanobacterium formicicum (strain DSM 3637 / PP1)</name>
    <dbReference type="NCBI Taxonomy" id="1204725"/>
    <lineage>
        <taxon>Archaea</taxon>
        <taxon>Methanobacteriati</taxon>
        <taxon>Methanobacteriota</taxon>
        <taxon>Methanomada group</taxon>
        <taxon>Methanobacteria</taxon>
        <taxon>Methanobacteriales</taxon>
        <taxon>Methanobacteriaceae</taxon>
        <taxon>Methanobacterium</taxon>
    </lineage>
</organism>